<feature type="transmembrane region" description="Helical" evidence="1">
    <location>
        <begin position="123"/>
        <end position="144"/>
    </location>
</feature>
<keyword evidence="3" id="KW-1185">Reference proteome</keyword>
<organism evidence="2 3">
    <name type="scientific">Mytilus edulis</name>
    <name type="common">Blue mussel</name>
    <dbReference type="NCBI Taxonomy" id="6550"/>
    <lineage>
        <taxon>Eukaryota</taxon>
        <taxon>Metazoa</taxon>
        <taxon>Spiralia</taxon>
        <taxon>Lophotrochozoa</taxon>
        <taxon>Mollusca</taxon>
        <taxon>Bivalvia</taxon>
        <taxon>Autobranchia</taxon>
        <taxon>Pteriomorphia</taxon>
        <taxon>Mytilida</taxon>
        <taxon>Mytiloidea</taxon>
        <taxon>Mytilidae</taxon>
        <taxon>Mytilinae</taxon>
        <taxon>Mytilus</taxon>
    </lineage>
</organism>
<keyword evidence="1" id="KW-1133">Transmembrane helix</keyword>
<name>A0A8S3Q0W9_MYTED</name>
<evidence type="ECO:0000313" key="2">
    <source>
        <dbReference type="EMBL" id="CAG2188479.1"/>
    </source>
</evidence>
<dbReference type="Proteomes" id="UP000683360">
    <property type="component" value="Unassembled WGS sequence"/>
</dbReference>
<evidence type="ECO:0000313" key="3">
    <source>
        <dbReference type="Proteomes" id="UP000683360"/>
    </source>
</evidence>
<keyword evidence="1" id="KW-0472">Membrane</keyword>
<evidence type="ECO:0000256" key="1">
    <source>
        <dbReference type="SAM" id="Phobius"/>
    </source>
</evidence>
<reference evidence="2" key="1">
    <citation type="submission" date="2021-03" db="EMBL/GenBank/DDBJ databases">
        <authorList>
            <person name="Bekaert M."/>
        </authorList>
    </citation>
    <scope>NUCLEOTIDE SEQUENCE</scope>
</reference>
<dbReference type="EMBL" id="CAJPWZ010000243">
    <property type="protein sequence ID" value="CAG2188479.1"/>
    <property type="molecule type" value="Genomic_DNA"/>
</dbReference>
<keyword evidence="1" id="KW-0812">Transmembrane</keyword>
<dbReference type="AlphaFoldDB" id="A0A8S3Q0W9"/>
<protein>
    <submittedName>
        <fullName evidence="2">Uncharacterized protein</fullName>
    </submittedName>
</protein>
<accession>A0A8S3Q0W9</accession>
<gene>
    <name evidence="2" type="ORF">MEDL_3895</name>
</gene>
<comment type="caution">
    <text evidence="2">The sequence shown here is derived from an EMBL/GenBank/DDBJ whole genome shotgun (WGS) entry which is preliminary data.</text>
</comment>
<sequence length="165" mass="18673">MIILSNRTGEMEKQNLRIVFARGTSIEKLANISVVLRYHINDHLSNWFKPFYLQGEEISKFMKISIKNISIFYETKIELDYRTDMCTGTVNVTCSYGNHTVLITQLVDACTDSSETSNTTVQIIIATLAGCMLVGGCLAVYCYWKLKQTRFPAPIVQFNAIPQSI</sequence>
<proteinExistence type="predicted"/>